<dbReference type="InterPro" id="IPR003593">
    <property type="entry name" value="AAA+_ATPase"/>
</dbReference>
<dbReference type="PANTHER" id="PTHR43166">
    <property type="entry name" value="AMINO ACID IMPORT ATP-BINDING PROTEIN"/>
    <property type="match status" value="1"/>
</dbReference>
<dbReference type="InterPro" id="IPR003439">
    <property type="entry name" value="ABC_transporter-like_ATP-bd"/>
</dbReference>
<dbReference type="GO" id="GO:0015424">
    <property type="term" value="F:ABC-type amino acid transporter activity"/>
    <property type="evidence" value="ECO:0007669"/>
    <property type="project" value="InterPro"/>
</dbReference>
<feature type="domain" description="ABC transporter" evidence="4">
    <location>
        <begin position="2"/>
        <end position="246"/>
    </location>
</feature>
<dbReference type="Pfam" id="PF00005">
    <property type="entry name" value="ABC_tran"/>
    <property type="match status" value="1"/>
</dbReference>
<dbReference type="InterPro" id="IPR017871">
    <property type="entry name" value="ABC_transporter-like_CS"/>
</dbReference>
<dbReference type="PIRSF" id="PIRSF039085">
    <property type="entry name" value="ABC_ATPase_HisP"/>
    <property type="match status" value="1"/>
</dbReference>
<dbReference type="GO" id="GO:0005524">
    <property type="term" value="F:ATP binding"/>
    <property type="evidence" value="ECO:0007669"/>
    <property type="project" value="UniProtKB-KW"/>
</dbReference>
<dbReference type="PANTHER" id="PTHR43166:SF37">
    <property type="entry name" value="ARGININE TRANSPORT ATP-BINDING PROTEIN ARTM"/>
    <property type="match status" value="1"/>
</dbReference>
<proteinExistence type="predicted"/>
<dbReference type="STRING" id="112248.SAMN05444392_10148"/>
<keyword evidence="3 5" id="KW-0067">ATP-binding</keyword>
<dbReference type="RefSeq" id="WP_073150102.1">
    <property type="nucleotide sequence ID" value="NZ_FQVL01000001.1"/>
</dbReference>
<dbReference type="PROSITE" id="PS00211">
    <property type="entry name" value="ABC_TRANSPORTER_1"/>
    <property type="match status" value="1"/>
</dbReference>
<gene>
    <name evidence="5" type="ORF">SAMN05444392_10148</name>
</gene>
<sequence>MLQLKDIRKTFGQNEVLKGVNFAVYKGEVVVILGPSGSGKSTLLRTMNFLEVPSSGDMFLEGESMLYREQNGNKIKRDPKEWNQFRMEIGMVFQGFHLFPHMTVLENIIEGPVHVRKQAKEEAITYGESLLKKVGLSDKRDAHPFSLSGGQQQRVAIARSLAMRPKIVLFDEPTSALDPELVGEVLSVMKELKEEGLTMVVVTHEMGFAQDAADRIVFMDDGNIIHEAPPEQFFGKNQPDRVQKFLQRYEGGNRL</sequence>
<evidence type="ECO:0000313" key="6">
    <source>
        <dbReference type="Proteomes" id="UP000184476"/>
    </source>
</evidence>
<dbReference type="EMBL" id="FQVL01000001">
    <property type="protein sequence ID" value="SHE33433.1"/>
    <property type="molecule type" value="Genomic_DNA"/>
</dbReference>
<evidence type="ECO:0000256" key="3">
    <source>
        <dbReference type="ARBA" id="ARBA00022840"/>
    </source>
</evidence>
<dbReference type="CDD" id="cd03262">
    <property type="entry name" value="ABC_HisP_GlnQ"/>
    <property type="match status" value="1"/>
</dbReference>
<dbReference type="SMART" id="SM00382">
    <property type="entry name" value="AAA"/>
    <property type="match status" value="1"/>
</dbReference>
<evidence type="ECO:0000256" key="1">
    <source>
        <dbReference type="ARBA" id="ARBA00022448"/>
    </source>
</evidence>
<evidence type="ECO:0000256" key="2">
    <source>
        <dbReference type="ARBA" id="ARBA00022741"/>
    </source>
</evidence>
<keyword evidence="1" id="KW-0813">Transport</keyword>
<dbReference type="OrthoDB" id="9804199at2"/>
<keyword evidence="6" id="KW-1185">Reference proteome</keyword>
<evidence type="ECO:0000313" key="5">
    <source>
        <dbReference type="EMBL" id="SHE33433.1"/>
    </source>
</evidence>
<dbReference type="InterPro" id="IPR027417">
    <property type="entry name" value="P-loop_NTPase"/>
</dbReference>
<evidence type="ECO:0000259" key="4">
    <source>
        <dbReference type="PROSITE" id="PS50893"/>
    </source>
</evidence>
<keyword evidence="2" id="KW-0547">Nucleotide-binding</keyword>
<protein>
    <submittedName>
        <fullName evidence="5">Amino acid ABC transporter ATP-binding protein, PAAT family</fullName>
    </submittedName>
</protein>
<dbReference type="InterPro" id="IPR030679">
    <property type="entry name" value="ABC_ATPase_HisP-typ"/>
</dbReference>
<dbReference type="FunFam" id="3.40.50.300:FF:000020">
    <property type="entry name" value="Amino acid ABC transporter ATP-binding component"/>
    <property type="match status" value="1"/>
</dbReference>
<dbReference type="Proteomes" id="UP000184476">
    <property type="component" value="Unassembled WGS sequence"/>
</dbReference>
<reference evidence="5 6" key="1">
    <citation type="submission" date="2016-11" db="EMBL/GenBank/DDBJ databases">
        <authorList>
            <person name="Jaros S."/>
            <person name="Januszkiewicz K."/>
            <person name="Wedrychowicz H."/>
        </authorList>
    </citation>
    <scope>NUCLEOTIDE SEQUENCE [LARGE SCALE GENOMIC DNA]</scope>
    <source>
        <strain evidence="5 6">DSM 44666</strain>
    </source>
</reference>
<dbReference type="GO" id="GO:0016887">
    <property type="term" value="F:ATP hydrolysis activity"/>
    <property type="evidence" value="ECO:0007669"/>
    <property type="project" value="InterPro"/>
</dbReference>
<dbReference type="AlphaFoldDB" id="A0A1M4SMH0"/>
<accession>A0A1M4SMH0</accession>
<dbReference type="PROSITE" id="PS50893">
    <property type="entry name" value="ABC_TRANSPORTER_2"/>
    <property type="match status" value="1"/>
</dbReference>
<dbReference type="InterPro" id="IPR050086">
    <property type="entry name" value="MetN_ABC_transporter-like"/>
</dbReference>
<name>A0A1M4SMH0_9BACL</name>
<dbReference type="Gene3D" id="3.40.50.300">
    <property type="entry name" value="P-loop containing nucleotide triphosphate hydrolases"/>
    <property type="match status" value="1"/>
</dbReference>
<organism evidence="5 6">
    <name type="scientific">Seinonella peptonophila</name>
    <dbReference type="NCBI Taxonomy" id="112248"/>
    <lineage>
        <taxon>Bacteria</taxon>
        <taxon>Bacillati</taxon>
        <taxon>Bacillota</taxon>
        <taxon>Bacilli</taxon>
        <taxon>Bacillales</taxon>
        <taxon>Thermoactinomycetaceae</taxon>
        <taxon>Seinonella</taxon>
    </lineage>
</organism>
<dbReference type="SUPFAM" id="SSF52540">
    <property type="entry name" value="P-loop containing nucleoside triphosphate hydrolases"/>
    <property type="match status" value="1"/>
</dbReference>